<accession>C5M2R2</accession>
<dbReference type="VEuPathDB" id="FungiDB:CTRG_00351"/>
<dbReference type="HOGENOM" id="CLU_1454201_0_0_1"/>
<evidence type="ECO:0000313" key="1">
    <source>
        <dbReference type="EMBL" id="EER35611.1"/>
    </source>
</evidence>
<dbReference type="Proteomes" id="UP000002037">
    <property type="component" value="Unassembled WGS sequence"/>
</dbReference>
<name>C5M2R2_CANTT</name>
<evidence type="ECO:0000313" key="2">
    <source>
        <dbReference type="Proteomes" id="UP000002037"/>
    </source>
</evidence>
<sequence length="186" mass="20306">MISVFLSSTKVSASTTCSWSLQMLSKSSTMMTPNTFCTLNLSLVNNLSVFSKVQVSYNSVNLPSESTLSKMVPSASMVVTQLSSLRTSMTHTTDSNKITSWLLKVVMMLSQLRSLLNSSISKKLLSSKKNNHSLSKKNKNHLLSKKLQLHLSLSKKPPQPLSLLTKVSLMLLSSVLTLPSSSPLSV</sequence>
<proteinExistence type="predicted"/>
<dbReference type="GeneID" id="8300635"/>
<dbReference type="RefSeq" id="XP_002545569.1">
    <property type="nucleotide sequence ID" value="XM_002545523.1"/>
</dbReference>
<dbReference type="AlphaFoldDB" id="C5M2R2"/>
<protein>
    <submittedName>
        <fullName evidence="1">Uncharacterized protein</fullName>
    </submittedName>
</protein>
<organism evidence="1 2">
    <name type="scientific">Candida tropicalis (strain ATCC MYA-3404 / T1)</name>
    <name type="common">Yeast</name>
    <dbReference type="NCBI Taxonomy" id="294747"/>
    <lineage>
        <taxon>Eukaryota</taxon>
        <taxon>Fungi</taxon>
        <taxon>Dikarya</taxon>
        <taxon>Ascomycota</taxon>
        <taxon>Saccharomycotina</taxon>
        <taxon>Pichiomycetes</taxon>
        <taxon>Debaryomycetaceae</taxon>
        <taxon>Candida/Lodderomyces clade</taxon>
        <taxon>Candida</taxon>
    </lineage>
</organism>
<dbReference type="EMBL" id="GG692395">
    <property type="protein sequence ID" value="EER35611.1"/>
    <property type="molecule type" value="Genomic_DNA"/>
</dbReference>
<gene>
    <name evidence="1" type="ORF">CTRG_00351</name>
</gene>
<reference evidence="1 2" key="1">
    <citation type="journal article" date="2009" name="Nature">
        <title>Evolution of pathogenicity and sexual reproduction in eight Candida genomes.</title>
        <authorList>
            <person name="Butler G."/>
            <person name="Rasmussen M.D."/>
            <person name="Lin M.F."/>
            <person name="Santos M.A."/>
            <person name="Sakthikumar S."/>
            <person name="Munro C.A."/>
            <person name="Rheinbay E."/>
            <person name="Grabherr M."/>
            <person name="Forche A."/>
            <person name="Reedy J.L."/>
            <person name="Agrafioti I."/>
            <person name="Arnaud M.B."/>
            <person name="Bates S."/>
            <person name="Brown A.J."/>
            <person name="Brunke S."/>
            <person name="Costanzo M.C."/>
            <person name="Fitzpatrick D.A."/>
            <person name="de Groot P.W."/>
            <person name="Harris D."/>
            <person name="Hoyer L.L."/>
            <person name="Hube B."/>
            <person name="Klis F.M."/>
            <person name="Kodira C."/>
            <person name="Lennard N."/>
            <person name="Logue M.E."/>
            <person name="Martin R."/>
            <person name="Neiman A.M."/>
            <person name="Nikolaou E."/>
            <person name="Quail M.A."/>
            <person name="Quinn J."/>
            <person name="Santos M.C."/>
            <person name="Schmitzberger F.F."/>
            <person name="Sherlock G."/>
            <person name="Shah P."/>
            <person name="Silverstein K.A."/>
            <person name="Skrzypek M.S."/>
            <person name="Soll D."/>
            <person name="Staggs R."/>
            <person name="Stansfield I."/>
            <person name="Stumpf M.P."/>
            <person name="Sudbery P.E."/>
            <person name="Srikantha T."/>
            <person name="Zeng Q."/>
            <person name="Berman J."/>
            <person name="Berriman M."/>
            <person name="Heitman J."/>
            <person name="Gow N.A."/>
            <person name="Lorenz M.C."/>
            <person name="Birren B.W."/>
            <person name="Kellis M."/>
            <person name="Cuomo C.A."/>
        </authorList>
    </citation>
    <scope>NUCLEOTIDE SEQUENCE [LARGE SCALE GENOMIC DNA]</scope>
    <source>
        <strain evidence="2">ATCC MYA-3404 / T1</strain>
    </source>
</reference>
<dbReference type="KEGG" id="ctp:CTRG_00351"/>
<keyword evidence="2" id="KW-1185">Reference proteome</keyword>